<accession>A0A941HP67</accession>
<gene>
    <name evidence="6" type="primary">rpsA</name>
    <name evidence="6" type="ORF">KCG48_00280</name>
</gene>
<evidence type="ECO:0000259" key="5">
    <source>
        <dbReference type="PROSITE" id="PS50126"/>
    </source>
</evidence>
<organism evidence="6 7">
    <name type="scientific">Proteiniclasticum sediminis</name>
    <dbReference type="NCBI Taxonomy" id="2804028"/>
    <lineage>
        <taxon>Bacteria</taxon>
        <taxon>Bacillati</taxon>
        <taxon>Bacillota</taxon>
        <taxon>Clostridia</taxon>
        <taxon>Eubacteriales</taxon>
        <taxon>Clostridiaceae</taxon>
        <taxon>Proteiniclasticum</taxon>
    </lineage>
</organism>
<feature type="domain" description="S1 motif" evidence="5">
    <location>
        <begin position="26"/>
        <end position="95"/>
    </location>
</feature>
<dbReference type="EMBL" id="JAGSCS010000001">
    <property type="protein sequence ID" value="MBR0574765.1"/>
    <property type="molecule type" value="Genomic_DNA"/>
</dbReference>
<dbReference type="PROSITE" id="PS50126">
    <property type="entry name" value="S1"/>
    <property type="match status" value="4"/>
</dbReference>
<dbReference type="InterPro" id="IPR012340">
    <property type="entry name" value="NA-bd_OB-fold"/>
</dbReference>
<dbReference type="InterPro" id="IPR003029">
    <property type="entry name" value="S1_domain"/>
</dbReference>
<comment type="caution">
    <text evidence="6">The sequence shown here is derived from an EMBL/GenBank/DDBJ whole genome shotgun (WGS) entry which is preliminary data.</text>
</comment>
<dbReference type="CDD" id="cd05687">
    <property type="entry name" value="S1_RPS1_repeat_ec1_hs1"/>
    <property type="match status" value="1"/>
</dbReference>
<dbReference type="InterPro" id="IPR050437">
    <property type="entry name" value="Ribos_protein_bS1-like"/>
</dbReference>
<evidence type="ECO:0000313" key="6">
    <source>
        <dbReference type="EMBL" id="MBR0574765.1"/>
    </source>
</evidence>
<reference evidence="6" key="1">
    <citation type="submission" date="2021-04" db="EMBL/GenBank/DDBJ databases">
        <title>Proteiniclasticum sedimins sp. nov., an obligate anaerobic bacterium isolated from anaerobic sludge.</title>
        <authorList>
            <person name="Liu J."/>
        </authorList>
    </citation>
    <scope>NUCLEOTIDE SEQUENCE</scope>
    <source>
        <strain evidence="6">BAD-10</strain>
    </source>
</reference>
<dbReference type="Gene3D" id="2.40.50.140">
    <property type="entry name" value="Nucleic acid-binding proteins"/>
    <property type="match status" value="4"/>
</dbReference>
<comment type="similarity">
    <text evidence="1">Belongs to the bacterial ribosomal protein bS1 family.</text>
</comment>
<evidence type="ECO:0000256" key="1">
    <source>
        <dbReference type="ARBA" id="ARBA00006767"/>
    </source>
</evidence>
<dbReference type="RefSeq" id="WP_211799288.1">
    <property type="nucleotide sequence ID" value="NZ_JAGSCS010000001.1"/>
</dbReference>
<feature type="domain" description="S1 motif" evidence="5">
    <location>
        <begin position="113"/>
        <end position="179"/>
    </location>
</feature>
<comment type="function">
    <text evidence="4">Binds mRNA; thus facilitating recognition of the initiation point. It is needed to translate mRNA with a short Shine-Dalgarno (SD) purine-rich sequence.</text>
</comment>
<name>A0A941HP67_9CLOT</name>
<feature type="domain" description="S1 motif" evidence="5">
    <location>
        <begin position="284"/>
        <end position="353"/>
    </location>
</feature>
<dbReference type="GO" id="GO:0022627">
    <property type="term" value="C:cytosolic small ribosomal subunit"/>
    <property type="evidence" value="ECO:0007669"/>
    <property type="project" value="TreeGrafter"/>
</dbReference>
<dbReference type="NCBIfam" id="NF005208">
    <property type="entry name" value="PRK06676.1"/>
    <property type="match status" value="1"/>
</dbReference>
<evidence type="ECO:0000256" key="3">
    <source>
        <dbReference type="ARBA" id="ARBA00023274"/>
    </source>
</evidence>
<dbReference type="PANTHER" id="PTHR10724">
    <property type="entry name" value="30S RIBOSOMAL PROTEIN S1"/>
    <property type="match status" value="1"/>
</dbReference>
<dbReference type="AlphaFoldDB" id="A0A941HP67"/>
<dbReference type="CDD" id="cd04465">
    <property type="entry name" value="S1_RPS1_repeat_ec2_hs2"/>
    <property type="match status" value="1"/>
</dbReference>
<evidence type="ECO:0000256" key="4">
    <source>
        <dbReference type="ARBA" id="ARBA00025604"/>
    </source>
</evidence>
<protein>
    <submittedName>
        <fullName evidence="6">30S ribosomal protein S1</fullName>
    </submittedName>
</protein>
<keyword evidence="2 6" id="KW-0689">Ribosomal protein</keyword>
<proteinExistence type="inferred from homology"/>
<dbReference type="GO" id="GO:0003735">
    <property type="term" value="F:structural constituent of ribosome"/>
    <property type="evidence" value="ECO:0007669"/>
    <property type="project" value="TreeGrafter"/>
</dbReference>
<keyword evidence="3" id="KW-0687">Ribonucleoprotein</keyword>
<dbReference type="SUPFAM" id="SSF50249">
    <property type="entry name" value="Nucleic acid-binding proteins"/>
    <property type="match status" value="4"/>
</dbReference>
<dbReference type="PANTHER" id="PTHR10724:SF7">
    <property type="entry name" value="SMALL RIBOSOMAL SUBUNIT PROTEIN BS1C"/>
    <property type="match status" value="1"/>
</dbReference>
<dbReference type="Pfam" id="PF00575">
    <property type="entry name" value="S1"/>
    <property type="match status" value="4"/>
</dbReference>
<dbReference type="PRINTS" id="PR00681">
    <property type="entry name" value="RIBOSOMALS1"/>
</dbReference>
<evidence type="ECO:0000313" key="7">
    <source>
        <dbReference type="Proteomes" id="UP000675379"/>
    </source>
</evidence>
<sequence>MDENKFQDISMEEAMEKFALNKVKDGDILEGTVIKSSKDEVIVNINYFADGVIPREELTQDHHEDITETFQPGDKLKVIVLKADDGEGNVLLSKLQAEAMVSREDVEKAFEEKTPLKVKLTEVVKGGLRVAYHGLSGFMPASMVSDSYVEDLQAFVGKTLDALVEEYDENDRKLIFSRRAYLKKIQEGQKKTLLAEIREGQTLEGTVANLASYGAFIDLGGLVGLAHISDLSYGRINHPSEVLAIGDTVKVHVLKVDRKKEKVSLSLKSTEDDPWKRIREMEVGKIYDATVKKVIDAGAIVQIDGGVDGLVHLSELSSEPVTQASEVVKEGQKVRVKLLNIDEDRKRVSFSMRDAKEESAGYFEEDTVTLGDLFQGLMDKFKED</sequence>
<dbReference type="InterPro" id="IPR035104">
    <property type="entry name" value="Ribosomal_protein_S1-like"/>
</dbReference>
<dbReference type="FunFam" id="2.40.50.140:FF:000103">
    <property type="entry name" value="protein RRP5 homolog"/>
    <property type="match status" value="1"/>
</dbReference>
<feature type="domain" description="S1 motif" evidence="5">
    <location>
        <begin position="200"/>
        <end position="268"/>
    </location>
</feature>
<dbReference type="FunFam" id="2.40.50.140:FF:000051">
    <property type="entry name" value="RNA-binding transcriptional accessory protein"/>
    <property type="match status" value="1"/>
</dbReference>
<dbReference type="Proteomes" id="UP000675379">
    <property type="component" value="Unassembled WGS sequence"/>
</dbReference>
<dbReference type="GO" id="GO:0003729">
    <property type="term" value="F:mRNA binding"/>
    <property type="evidence" value="ECO:0007669"/>
    <property type="project" value="UniProtKB-ARBA"/>
</dbReference>
<dbReference type="CDD" id="cd05688">
    <property type="entry name" value="S1_RPS1_repeat_ec3"/>
    <property type="match status" value="1"/>
</dbReference>
<dbReference type="SMART" id="SM00316">
    <property type="entry name" value="S1"/>
    <property type="match status" value="4"/>
</dbReference>
<keyword evidence="7" id="KW-1185">Reference proteome</keyword>
<dbReference type="GO" id="GO:0006412">
    <property type="term" value="P:translation"/>
    <property type="evidence" value="ECO:0007669"/>
    <property type="project" value="TreeGrafter"/>
</dbReference>
<evidence type="ECO:0000256" key="2">
    <source>
        <dbReference type="ARBA" id="ARBA00022980"/>
    </source>
</evidence>